<protein>
    <submittedName>
        <fullName evidence="1">Uncharacterized protein</fullName>
    </submittedName>
</protein>
<name>A0ACC0EKZ6_9BASI</name>
<comment type="caution">
    <text evidence="1">The sequence shown here is derived from an EMBL/GenBank/DDBJ whole genome shotgun (WGS) entry which is preliminary data.</text>
</comment>
<accession>A0ACC0EKZ6</accession>
<proteinExistence type="predicted"/>
<organism evidence="1 2">
    <name type="scientific">Puccinia striiformis f. sp. tritici</name>
    <dbReference type="NCBI Taxonomy" id="168172"/>
    <lineage>
        <taxon>Eukaryota</taxon>
        <taxon>Fungi</taxon>
        <taxon>Dikarya</taxon>
        <taxon>Basidiomycota</taxon>
        <taxon>Pucciniomycotina</taxon>
        <taxon>Pucciniomycetes</taxon>
        <taxon>Pucciniales</taxon>
        <taxon>Pucciniaceae</taxon>
        <taxon>Puccinia</taxon>
    </lineage>
</organism>
<dbReference type="Proteomes" id="UP001060170">
    <property type="component" value="Chromosome 5"/>
</dbReference>
<gene>
    <name evidence="1" type="ORF">MJO28_005470</name>
</gene>
<keyword evidence="2" id="KW-1185">Reference proteome</keyword>
<evidence type="ECO:0000313" key="2">
    <source>
        <dbReference type="Proteomes" id="UP001060170"/>
    </source>
</evidence>
<dbReference type="EMBL" id="CM045869">
    <property type="protein sequence ID" value="KAI7955070.1"/>
    <property type="molecule type" value="Genomic_DNA"/>
</dbReference>
<sequence length="98" mass="10627">TASRLFIATLSLHSQNYLAHTCTIGLAHFIVAKGSIAEVLPTTRLSDVFNDSMMQLSAAFGYLNTASIEDYNQCLFLESCVYASLTTMSPTQADSVLI</sequence>
<reference evidence="2" key="1">
    <citation type="journal article" date="2018" name="BMC Genomics">
        <title>Genomic insights into host adaptation between the wheat stripe rust pathogen (Puccinia striiformis f. sp. tritici) and the barley stripe rust pathogen (Puccinia striiformis f. sp. hordei).</title>
        <authorList>
            <person name="Xia C."/>
            <person name="Wang M."/>
            <person name="Yin C."/>
            <person name="Cornejo O.E."/>
            <person name="Hulbert S.H."/>
            <person name="Chen X."/>
        </authorList>
    </citation>
    <scope>NUCLEOTIDE SEQUENCE [LARGE SCALE GENOMIC DNA]</scope>
    <source>
        <strain evidence="2">93-210</strain>
    </source>
</reference>
<feature type="non-terminal residue" evidence="1">
    <location>
        <position position="1"/>
    </location>
</feature>
<reference evidence="2" key="2">
    <citation type="journal article" date="2018" name="Mol. Plant Microbe Interact.">
        <title>Genome sequence resources for the wheat stripe rust pathogen (Puccinia striiformis f. sp. tritici) and the barley stripe rust pathogen (Puccinia striiformis f. sp. hordei).</title>
        <authorList>
            <person name="Xia C."/>
            <person name="Wang M."/>
            <person name="Yin C."/>
            <person name="Cornejo O.E."/>
            <person name="Hulbert S.H."/>
            <person name="Chen X."/>
        </authorList>
    </citation>
    <scope>NUCLEOTIDE SEQUENCE [LARGE SCALE GENOMIC DNA]</scope>
    <source>
        <strain evidence="2">93-210</strain>
    </source>
</reference>
<reference evidence="1 2" key="3">
    <citation type="journal article" date="2022" name="Microbiol. Spectr.">
        <title>Folding features and dynamics of 3D genome architecture in plant fungal pathogens.</title>
        <authorList>
            <person name="Xia C."/>
        </authorList>
    </citation>
    <scope>NUCLEOTIDE SEQUENCE [LARGE SCALE GENOMIC DNA]</scope>
    <source>
        <strain evidence="1 2">93-210</strain>
    </source>
</reference>
<evidence type="ECO:0000313" key="1">
    <source>
        <dbReference type="EMBL" id="KAI7955070.1"/>
    </source>
</evidence>